<reference evidence="3" key="1">
    <citation type="submission" date="2014-09" db="EMBL/GenBank/DDBJ databases">
        <title>Whole genome shotgun sequence of Streptomyces sp. NBRC 110027.</title>
        <authorList>
            <person name="Komaki H."/>
            <person name="Ichikawa N."/>
            <person name="Katano-Makiyama Y."/>
            <person name="Hosoyama A."/>
            <person name="Hashimoto M."/>
            <person name="Uohara A."/>
            <person name="Kitahashi Y."/>
            <person name="Ohji S."/>
            <person name="Kimura A."/>
            <person name="Yamazoe A."/>
            <person name="Igarashi Y."/>
            <person name="Fujita N."/>
        </authorList>
    </citation>
    <scope>NUCLEOTIDE SEQUENCE [LARGE SCALE GENOMIC DNA]</scope>
    <source>
        <strain evidence="3">NBRC 110027</strain>
    </source>
</reference>
<gene>
    <name evidence="2" type="ORF">TPA0598_08_05440</name>
</gene>
<dbReference type="Proteomes" id="UP000048965">
    <property type="component" value="Unassembled WGS sequence"/>
</dbReference>
<evidence type="ECO:0000313" key="3">
    <source>
        <dbReference type="Proteomes" id="UP000048965"/>
    </source>
</evidence>
<dbReference type="PROSITE" id="PS51257">
    <property type="entry name" value="PROKAR_LIPOPROTEIN"/>
    <property type="match status" value="1"/>
</dbReference>
<accession>A0A0P4REE5</accession>
<protein>
    <submittedName>
        <fullName evidence="2">Uncharacterized protein</fullName>
    </submittedName>
</protein>
<sequence>MGRPFLGQQPLGVAACLGVQPYEVARQRQVHGGGGVAIQLWLFIAAYAPRAAAEHRATLSGSRSMAVMAEAHHRTIAGTRAPARSKPKAAASKRANKPMDGHRRRASVLR</sequence>
<evidence type="ECO:0000313" key="2">
    <source>
        <dbReference type="EMBL" id="GAO11633.1"/>
    </source>
</evidence>
<organism evidence="2 3">
    <name type="scientific">Streptomyces lydicamycinicus</name>
    <dbReference type="NCBI Taxonomy" id="1546107"/>
    <lineage>
        <taxon>Bacteria</taxon>
        <taxon>Bacillati</taxon>
        <taxon>Actinomycetota</taxon>
        <taxon>Actinomycetes</taxon>
        <taxon>Kitasatosporales</taxon>
        <taxon>Streptomycetaceae</taxon>
        <taxon>Streptomyces</taxon>
    </lineage>
</organism>
<keyword evidence="3" id="KW-1185">Reference proteome</keyword>
<feature type="compositionally biased region" description="Low complexity" evidence="1">
    <location>
        <begin position="80"/>
        <end position="93"/>
    </location>
</feature>
<evidence type="ECO:0000256" key="1">
    <source>
        <dbReference type="SAM" id="MobiDB-lite"/>
    </source>
</evidence>
<proteinExistence type="predicted"/>
<reference evidence="2 3" key="2">
    <citation type="journal article" date="2015" name="Stand. Genomic Sci.">
        <title>Draft genome sequence of marine-derived Streptomyces sp. TP-A0598, a producer of anti-MRSA antibiotic lydicamycins.</title>
        <authorList>
            <person name="Komaki H."/>
            <person name="Ichikawa N."/>
            <person name="Hosoyama A."/>
            <person name="Fujita N."/>
            <person name="Igarashi Y."/>
        </authorList>
    </citation>
    <scope>NUCLEOTIDE SEQUENCE [LARGE SCALE GENOMIC DNA]</scope>
    <source>
        <strain evidence="2 3">NBRC 110027</strain>
    </source>
</reference>
<comment type="caution">
    <text evidence="2">The sequence shown here is derived from an EMBL/GenBank/DDBJ whole genome shotgun (WGS) entry which is preliminary data.</text>
</comment>
<feature type="region of interest" description="Disordered" evidence="1">
    <location>
        <begin position="74"/>
        <end position="110"/>
    </location>
</feature>
<name>A0A0P4REE5_9ACTN</name>
<dbReference type="EMBL" id="BBNO01000008">
    <property type="protein sequence ID" value="GAO11633.1"/>
    <property type="molecule type" value="Genomic_DNA"/>
</dbReference>
<dbReference type="AlphaFoldDB" id="A0A0P4REE5"/>